<dbReference type="PROSITE" id="PS51409">
    <property type="entry name" value="ARGINASE_2"/>
    <property type="match status" value="1"/>
</dbReference>
<dbReference type="PANTHER" id="PTHR11358">
    <property type="entry name" value="ARGINASE/AGMATINASE"/>
    <property type="match status" value="1"/>
</dbReference>
<keyword evidence="5" id="KW-1185">Reference proteome</keyword>
<keyword evidence="1" id="KW-0479">Metal-binding</keyword>
<keyword evidence="2" id="KW-0378">Hydrolase</keyword>
<evidence type="ECO:0000256" key="1">
    <source>
        <dbReference type="ARBA" id="ARBA00022723"/>
    </source>
</evidence>
<dbReference type="Gene3D" id="3.40.800.10">
    <property type="entry name" value="Ureohydrolase domain"/>
    <property type="match status" value="1"/>
</dbReference>
<dbReference type="InterPro" id="IPR023696">
    <property type="entry name" value="Ureohydrolase_dom_sf"/>
</dbReference>
<dbReference type="Proteomes" id="UP001364156">
    <property type="component" value="Chromosome"/>
</dbReference>
<evidence type="ECO:0000313" key="4">
    <source>
        <dbReference type="EMBL" id="WWR45321.1"/>
    </source>
</evidence>
<dbReference type="SUPFAM" id="SSF52768">
    <property type="entry name" value="Arginase/deacetylase"/>
    <property type="match status" value="1"/>
</dbReference>
<comment type="similarity">
    <text evidence="3">Belongs to the arginase family.</text>
</comment>
<protein>
    <submittedName>
        <fullName evidence="4">Agmatinase</fullName>
    </submittedName>
</protein>
<reference evidence="4 5" key="1">
    <citation type="submission" date="2023-10" db="EMBL/GenBank/DDBJ databases">
        <title>Roseovarius strain S88 nov., isolated from a marine algae.</title>
        <authorList>
            <person name="Lee M.W."/>
            <person name="Lee J.K."/>
            <person name="Kim J.M."/>
            <person name="Choi D.G."/>
            <person name="Baek J.H."/>
            <person name="Bayburt H."/>
            <person name="Jung J.J."/>
            <person name="Han D.M."/>
            <person name="Jeon C.O."/>
        </authorList>
    </citation>
    <scope>NUCLEOTIDE SEQUENCE [LARGE SCALE GENOMIC DNA]</scope>
    <source>
        <strain evidence="4 5">S88</strain>
    </source>
</reference>
<dbReference type="EMBL" id="CP146069">
    <property type="protein sequence ID" value="WWR45321.1"/>
    <property type="molecule type" value="Genomic_DNA"/>
</dbReference>
<dbReference type="CDD" id="cd11589">
    <property type="entry name" value="Agmatinase_like_1"/>
    <property type="match status" value="1"/>
</dbReference>
<name>A0ABZ2HFX4_9RHOB</name>
<dbReference type="PIRSF" id="PIRSF036979">
    <property type="entry name" value="Arginase"/>
    <property type="match status" value="1"/>
</dbReference>
<gene>
    <name evidence="4" type="ORF">RZ517_10940</name>
</gene>
<dbReference type="InterPro" id="IPR006035">
    <property type="entry name" value="Ureohydrolase"/>
</dbReference>
<dbReference type="PANTHER" id="PTHR11358:SF26">
    <property type="entry name" value="GUANIDINO ACID HYDROLASE, MITOCHONDRIAL"/>
    <property type="match status" value="1"/>
</dbReference>
<dbReference type="Pfam" id="PF00491">
    <property type="entry name" value="Arginase"/>
    <property type="match status" value="1"/>
</dbReference>
<evidence type="ECO:0000256" key="2">
    <source>
        <dbReference type="ARBA" id="ARBA00022801"/>
    </source>
</evidence>
<accession>A0ABZ2HFX4</accession>
<organism evidence="4 5">
    <name type="scientific">Roseovarius phycicola</name>
    <dbReference type="NCBI Taxonomy" id="3080976"/>
    <lineage>
        <taxon>Bacteria</taxon>
        <taxon>Pseudomonadati</taxon>
        <taxon>Pseudomonadota</taxon>
        <taxon>Alphaproteobacteria</taxon>
        <taxon>Rhodobacterales</taxon>
        <taxon>Roseobacteraceae</taxon>
        <taxon>Roseovarius</taxon>
    </lineage>
</organism>
<proteinExistence type="inferred from homology"/>
<dbReference type="RefSeq" id="WP_338548268.1">
    <property type="nucleotide sequence ID" value="NZ_CP146069.1"/>
</dbReference>
<sequence length="314" mass="33870">MTKLVAKPDSVPNTFLGFPFADDLETLDADIAILGIPYGKPYGPDELANDQSRAPDALRQATLRPDYMLNSYNFDFGGTLLGDTGAKVVDCGNVIADMSDPGAHYRNAEAATRQILNADTSLISIGGDHGIPIPVLRALEAIGEKITLVQVDAHIDWRDDVNGEREGYSSPIRRASEMSWIGDIIQIGIRGIGSARPEEVEIARAYGADIITAYEMHDIGMQAVLDRIPDGGPYYLTVDADGLDPTIMPGVMYQAPGGLSWVQMHKLLHGLFAKGRMVGMDIVEIAPSHDVGNTTLVHAERLICNFIGAAARAR</sequence>
<evidence type="ECO:0000313" key="5">
    <source>
        <dbReference type="Proteomes" id="UP001364156"/>
    </source>
</evidence>
<evidence type="ECO:0000256" key="3">
    <source>
        <dbReference type="PROSITE-ProRule" id="PRU00742"/>
    </source>
</evidence>